<keyword evidence="11" id="KW-0694">RNA-binding</keyword>
<evidence type="ECO:0000256" key="15">
    <source>
        <dbReference type="SAM" id="MobiDB-lite"/>
    </source>
</evidence>
<proteinExistence type="inferred from homology"/>
<dbReference type="InterPro" id="IPR006941">
    <property type="entry name" value="RNase_CAF1"/>
</dbReference>
<evidence type="ECO:0000256" key="9">
    <source>
        <dbReference type="ARBA" id="ARBA00022801"/>
    </source>
</evidence>
<dbReference type="GO" id="GO:0005737">
    <property type="term" value="C:cytoplasm"/>
    <property type="evidence" value="ECO:0007669"/>
    <property type="project" value="UniProtKB-SubCell"/>
</dbReference>
<evidence type="ECO:0000256" key="11">
    <source>
        <dbReference type="ARBA" id="ARBA00022884"/>
    </source>
</evidence>
<reference evidence="16 17" key="1">
    <citation type="submission" date="2020-06" db="EMBL/GenBank/DDBJ databases">
        <title>The yeast mating-type switching endonuclease HO is a domesticated member of an unorthodox homing genetic element family.</title>
        <authorList>
            <person name="Coughlan A.Y."/>
            <person name="Lombardi L."/>
            <person name="Braun-Galleani S."/>
            <person name="Martos A.R."/>
            <person name="Galeote V."/>
            <person name="Bigey F."/>
            <person name="Dequin S."/>
            <person name="Byrne K.P."/>
            <person name="Wolfe K.H."/>
        </authorList>
    </citation>
    <scope>NUCLEOTIDE SEQUENCE [LARGE SCALE GENOMIC DNA]</scope>
    <source>
        <strain evidence="16 17">CBS764</strain>
    </source>
</reference>
<keyword evidence="9" id="KW-0378">Hydrolase</keyword>
<keyword evidence="17" id="KW-1185">Reference proteome</keyword>
<comment type="subcellular location">
    <subcellularLocation>
        <location evidence="3">Cytoplasm</location>
    </subcellularLocation>
    <subcellularLocation>
        <location evidence="2">Nucleus</location>
    </subcellularLocation>
</comment>
<evidence type="ECO:0000256" key="10">
    <source>
        <dbReference type="ARBA" id="ARBA00022839"/>
    </source>
</evidence>
<organism evidence="16 17">
    <name type="scientific">Torulaspora globosa</name>
    <dbReference type="NCBI Taxonomy" id="48254"/>
    <lineage>
        <taxon>Eukaryota</taxon>
        <taxon>Fungi</taxon>
        <taxon>Dikarya</taxon>
        <taxon>Ascomycota</taxon>
        <taxon>Saccharomycotina</taxon>
        <taxon>Saccharomycetes</taxon>
        <taxon>Saccharomycetales</taxon>
        <taxon>Saccharomycetaceae</taxon>
        <taxon>Torulaspora</taxon>
    </lineage>
</organism>
<sequence length="433" mass="48563">MQPMNMRSHVFPMGDQFFSPQQQNDQQANVRMNAQVFSPQMKQTSRLYPQQPGMVQGMPGVASSHAAPDMSNSFHLKQKLDPSLGQVQAPLQQQQQQQAHGPQVPQHPAFSVPNAGNLAPNGPPGIGGISQAPAGLTRPGNNTVPKHIATANAAPVLLTPPNHLFIREVWLNNLHAEFASIRKLITQYNYVSISTEFVGTIARPIGNFRSKTDYHYQTMRSNVDFLNPIQIGLSLCDASGNKPESGPSTWQFNFCFDETKEMMSQESFELLQKSGINFHSHKTNGIDPFEFAQLMIDSGLLLEASVTWLTYHAAYDFGFLINILMNNDMPNNREDFEWWVHKFIPNFYDLNLICKVMQDSKQPQPTQQQKQYTLSSLAEELSIPRYSLFVTTGGESLLTGLCFFQLNKLLANKMPNGTNFSSYRNLIYGINGE</sequence>
<comment type="similarity">
    <text evidence="4">Belongs to the CAF1 family.</text>
</comment>
<dbReference type="InterPro" id="IPR039637">
    <property type="entry name" value="CNOT7/CNOT8/Pop2"/>
</dbReference>
<dbReference type="GO" id="GO:0030014">
    <property type="term" value="C:CCR4-NOT complex"/>
    <property type="evidence" value="ECO:0007669"/>
    <property type="project" value="InterPro"/>
</dbReference>
<gene>
    <name evidence="16" type="ORF">HG536_0A09530</name>
</gene>
<evidence type="ECO:0000256" key="12">
    <source>
        <dbReference type="ARBA" id="ARBA00023015"/>
    </source>
</evidence>
<dbReference type="KEGG" id="tgb:HG536_0A09530"/>
<evidence type="ECO:0000256" key="5">
    <source>
        <dbReference type="ARBA" id="ARBA00012161"/>
    </source>
</evidence>
<evidence type="ECO:0000256" key="7">
    <source>
        <dbReference type="ARBA" id="ARBA00022722"/>
    </source>
</evidence>
<dbReference type="AlphaFoldDB" id="A0A7G3ZCA0"/>
<keyword evidence="10" id="KW-0269">Exonuclease</keyword>
<dbReference type="Gene3D" id="3.30.420.10">
    <property type="entry name" value="Ribonuclease H-like superfamily/Ribonuclease H"/>
    <property type="match status" value="1"/>
</dbReference>
<accession>A0A7G3ZCA0</accession>
<keyword evidence="12" id="KW-0805">Transcription regulation</keyword>
<feature type="compositionally biased region" description="Low complexity" evidence="15">
    <location>
        <begin position="88"/>
        <end position="120"/>
    </location>
</feature>
<evidence type="ECO:0000313" key="17">
    <source>
        <dbReference type="Proteomes" id="UP000515788"/>
    </source>
</evidence>
<evidence type="ECO:0000256" key="6">
    <source>
        <dbReference type="ARBA" id="ARBA00022490"/>
    </source>
</evidence>
<dbReference type="GeneID" id="59324233"/>
<dbReference type="EC" id="3.1.13.4" evidence="5"/>
<dbReference type="GO" id="GO:0004535">
    <property type="term" value="F:poly(A)-specific ribonuclease activity"/>
    <property type="evidence" value="ECO:0007669"/>
    <property type="project" value="UniProtKB-EC"/>
</dbReference>
<dbReference type="FunFam" id="3.30.420.10:FF:000107">
    <property type="entry name" value="Poly(A) ribonuclease POP2"/>
    <property type="match status" value="1"/>
</dbReference>
<name>A0A7G3ZCA0_9SACH</name>
<dbReference type="Proteomes" id="UP000515788">
    <property type="component" value="Chromosome 1"/>
</dbReference>
<protein>
    <recommendedName>
        <fullName evidence="5">poly(A)-specific ribonuclease</fullName>
        <ecNumber evidence="5">3.1.13.4</ecNumber>
    </recommendedName>
</protein>
<feature type="region of interest" description="Disordered" evidence="15">
    <location>
        <begin position="88"/>
        <end position="143"/>
    </location>
</feature>
<evidence type="ECO:0000256" key="3">
    <source>
        <dbReference type="ARBA" id="ARBA00004496"/>
    </source>
</evidence>
<dbReference type="PANTHER" id="PTHR10797">
    <property type="entry name" value="CCR4-NOT TRANSCRIPTION COMPLEX SUBUNIT"/>
    <property type="match status" value="1"/>
</dbReference>
<keyword evidence="14" id="KW-0539">Nucleus</keyword>
<keyword evidence="8" id="KW-0479">Metal-binding</keyword>
<dbReference type="Pfam" id="PF04857">
    <property type="entry name" value="CAF1"/>
    <property type="match status" value="1"/>
</dbReference>
<evidence type="ECO:0000256" key="13">
    <source>
        <dbReference type="ARBA" id="ARBA00023163"/>
    </source>
</evidence>
<dbReference type="OrthoDB" id="1164111at2759"/>
<dbReference type="SUPFAM" id="SSF53098">
    <property type="entry name" value="Ribonuclease H-like"/>
    <property type="match status" value="1"/>
</dbReference>
<keyword evidence="6" id="KW-0963">Cytoplasm</keyword>
<dbReference type="GO" id="GO:0003723">
    <property type="term" value="F:RNA binding"/>
    <property type="evidence" value="ECO:0007669"/>
    <property type="project" value="UniProtKB-KW"/>
</dbReference>
<keyword evidence="13" id="KW-0804">Transcription</keyword>
<dbReference type="GO" id="GO:0005634">
    <property type="term" value="C:nucleus"/>
    <property type="evidence" value="ECO:0007669"/>
    <property type="project" value="UniProtKB-SubCell"/>
</dbReference>
<evidence type="ECO:0000256" key="8">
    <source>
        <dbReference type="ARBA" id="ARBA00022723"/>
    </source>
</evidence>
<dbReference type="EMBL" id="CP059246">
    <property type="protein sequence ID" value="QLL31136.1"/>
    <property type="molecule type" value="Genomic_DNA"/>
</dbReference>
<dbReference type="GO" id="GO:0046872">
    <property type="term" value="F:metal ion binding"/>
    <property type="evidence" value="ECO:0007669"/>
    <property type="project" value="UniProtKB-KW"/>
</dbReference>
<evidence type="ECO:0000256" key="4">
    <source>
        <dbReference type="ARBA" id="ARBA00008372"/>
    </source>
</evidence>
<comment type="catalytic activity">
    <reaction evidence="1">
        <text>Exonucleolytic cleavage of poly(A) to 5'-AMP.</text>
        <dbReference type="EC" id="3.1.13.4"/>
    </reaction>
</comment>
<evidence type="ECO:0000256" key="2">
    <source>
        <dbReference type="ARBA" id="ARBA00004123"/>
    </source>
</evidence>
<evidence type="ECO:0000256" key="1">
    <source>
        <dbReference type="ARBA" id="ARBA00001663"/>
    </source>
</evidence>
<dbReference type="InterPro" id="IPR036397">
    <property type="entry name" value="RNaseH_sf"/>
</dbReference>
<dbReference type="RefSeq" id="XP_037137811.1">
    <property type="nucleotide sequence ID" value="XM_037281916.1"/>
</dbReference>
<evidence type="ECO:0000313" key="16">
    <source>
        <dbReference type="EMBL" id="QLL31136.1"/>
    </source>
</evidence>
<evidence type="ECO:0000256" key="14">
    <source>
        <dbReference type="ARBA" id="ARBA00023242"/>
    </source>
</evidence>
<dbReference type="InterPro" id="IPR012337">
    <property type="entry name" value="RNaseH-like_sf"/>
</dbReference>
<keyword evidence="7" id="KW-0540">Nuclease</keyword>